<dbReference type="Proteomes" id="UP001516400">
    <property type="component" value="Unassembled WGS sequence"/>
</dbReference>
<evidence type="ECO:0000256" key="1">
    <source>
        <dbReference type="PROSITE-ProRule" id="PRU00122"/>
    </source>
</evidence>
<proteinExistence type="predicted"/>
<dbReference type="AlphaFoldDB" id="A0ABD2NXN7"/>
<gene>
    <name evidence="3" type="ORF">HHI36_006585</name>
</gene>
<evidence type="ECO:0000313" key="4">
    <source>
        <dbReference type="Proteomes" id="UP001516400"/>
    </source>
</evidence>
<feature type="domain" description="Laminin G" evidence="2">
    <location>
        <begin position="19"/>
        <end position="204"/>
    </location>
</feature>
<evidence type="ECO:0000313" key="3">
    <source>
        <dbReference type="EMBL" id="KAL3283440.1"/>
    </source>
</evidence>
<dbReference type="EMBL" id="JABFTP020000144">
    <property type="protein sequence ID" value="KAL3283440.1"/>
    <property type="molecule type" value="Genomic_DNA"/>
</dbReference>
<protein>
    <recommendedName>
        <fullName evidence="2">Laminin G domain-containing protein</fullName>
    </recommendedName>
</protein>
<dbReference type="InterPro" id="IPR013320">
    <property type="entry name" value="ConA-like_dom_sf"/>
</dbReference>
<dbReference type="Gene3D" id="2.60.120.200">
    <property type="match status" value="1"/>
</dbReference>
<dbReference type="CDD" id="cd00110">
    <property type="entry name" value="LamG"/>
    <property type="match status" value="1"/>
</dbReference>
<name>A0ABD2NXN7_9CUCU</name>
<dbReference type="SUPFAM" id="SSF49899">
    <property type="entry name" value="Concanavalin A-like lectins/glucanases"/>
    <property type="match status" value="1"/>
</dbReference>
<accession>A0ABD2NXN7</accession>
<sequence length="204" mass="23551">MGNCTACETEARGNNGAGKVNTLYTERSYTMYNVSTLNPQQFSVILNFRTFDENSLLFLAQEISNPCAFISLVLKNGQLDFQMRHNDNITIVSIPVKKKYNDGKVNNINIALQYRNNKQNYDLTVNDLSFNRDRNLFRMNVFRIRQSRYFVGGVSPEFNRSCIPVNTTSFVGFLNHRSEKNLRAVVSYNTFPQNVEVRIYVAWL</sequence>
<dbReference type="InterPro" id="IPR001791">
    <property type="entry name" value="Laminin_G"/>
</dbReference>
<comment type="caution">
    <text evidence="1">Lacks conserved residue(s) required for the propagation of feature annotation.</text>
</comment>
<evidence type="ECO:0000259" key="2">
    <source>
        <dbReference type="PROSITE" id="PS50025"/>
    </source>
</evidence>
<dbReference type="PROSITE" id="PS50025">
    <property type="entry name" value="LAM_G_DOMAIN"/>
    <property type="match status" value="1"/>
</dbReference>
<organism evidence="3 4">
    <name type="scientific">Cryptolaemus montrouzieri</name>
    <dbReference type="NCBI Taxonomy" id="559131"/>
    <lineage>
        <taxon>Eukaryota</taxon>
        <taxon>Metazoa</taxon>
        <taxon>Ecdysozoa</taxon>
        <taxon>Arthropoda</taxon>
        <taxon>Hexapoda</taxon>
        <taxon>Insecta</taxon>
        <taxon>Pterygota</taxon>
        <taxon>Neoptera</taxon>
        <taxon>Endopterygota</taxon>
        <taxon>Coleoptera</taxon>
        <taxon>Polyphaga</taxon>
        <taxon>Cucujiformia</taxon>
        <taxon>Coccinelloidea</taxon>
        <taxon>Coccinellidae</taxon>
        <taxon>Scymninae</taxon>
        <taxon>Scymnini</taxon>
        <taxon>Cryptolaemus</taxon>
    </lineage>
</organism>
<keyword evidence="4" id="KW-1185">Reference proteome</keyword>
<comment type="caution">
    <text evidence="3">The sequence shown here is derived from an EMBL/GenBank/DDBJ whole genome shotgun (WGS) entry which is preliminary data.</text>
</comment>
<dbReference type="SMART" id="SM00282">
    <property type="entry name" value="LamG"/>
    <property type="match status" value="1"/>
</dbReference>
<dbReference type="Pfam" id="PF02210">
    <property type="entry name" value="Laminin_G_2"/>
    <property type="match status" value="1"/>
</dbReference>
<reference evidence="3 4" key="1">
    <citation type="journal article" date="2021" name="BMC Biol.">
        <title>Horizontally acquired antibacterial genes associated with adaptive radiation of ladybird beetles.</title>
        <authorList>
            <person name="Li H.S."/>
            <person name="Tang X.F."/>
            <person name="Huang Y.H."/>
            <person name="Xu Z.Y."/>
            <person name="Chen M.L."/>
            <person name="Du X.Y."/>
            <person name="Qiu B.Y."/>
            <person name="Chen P.T."/>
            <person name="Zhang W."/>
            <person name="Slipinski A."/>
            <person name="Escalona H.E."/>
            <person name="Waterhouse R.M."/>
            <person name="Zwick A."/>
            <person name="Pang H."/>
        </authorList>
    </citation>
    <scope>NUCLEOTIDE SEQUENCE [LARGE SCALE GENOMIC DNA]</scope>
    <source>
        <strain evidence="3">SYSU2018</strain>
    </source>
</reference>